<reference evidence="1" key="2">
    <citation type="journal article" date="2016" name="Front. Microbiol.">
        <title>The Regulatory Protein RosR Affects Rhizobium leguminosarum bv. trifolii Protein Profiles, Cell Surface Properties, and Symbiosis with Clover.</title>
        <authorList>
            <person name="Rachwal K."/>
            <person name="Boguszewska A."/>
            <person name="Kopcinska J."/>
            <person name="Karas M."/>
            <person name="Tchorzewski M."/>
            <person name="Janczarek M."/>
        </authorList>
    </citation>
    <scope>NUCLEOTIDE SEQUENCE</scope>
    <source>
        <strain evidence="1">Rt24.2</strain>
    </source>
</reference>
<dbReference type="GeneID" id="61424874"/>
<protein>
    <submittedName>
        <fullName evidence="1">Uncharacterized protein</fullName>
    </submittedName>
</protein>
<dbReference type="AlphaFoldDB" id="A0A1B8RH38"/>
<reference evidence="1" key="1">
    <citation type="journal article" date="2015" name="BMC Genomics">
        <title>Transcriptome profiling of a Rhizobium leguminosarum bv. trifolii rosR mutant reveals the role of the transcriptional regulator RosR in motility, synthesis of cell-surface components, and other cellular processes.</title>
        <authorList>
            <person name="Rachwal K."/>
            <person name="Matczynska E."/>
            <person name="Janczarek M."/>
        </authorList>
    </citation>
    <scope>NUCLEOTIDE SEQUENCE</scope>
    <source>
        <strain evidence="1">Rt24.2</strain>
    </source>
</reference>
<dbReference type="PROSITE" id="PS51257">
    <property type="entry name" value="PROKAR_LIPOPROTEIN"/>
    <property type="match status" value="1"/>
</dbReference>
<dbReference type="EMBL" id="KX486649">
    <property type="protein sequence ID" value="AOO89013.1"/>
    <property type="molecule type" value="Genomic_DNA"/>
</dbReference>
<sequence>MNRFFAFIATGTLISLATIISACTSSGSLDQTSSIGGGYGGYYERQPLNPACGGGFRPSDGRSCSY</sequence>
<evidence type="ECO:0000313" key="1">
    <source>
        <dbReference type="EMBL" id="AOO89013.1"/>
    </source>
</evidence>
<name>A0A1B8RH38_RHILT</name>
<accession>A0A1B8RH38</accession>
<proteinExistence type="predicted"/>
<organism evidence="1">
    <name type="scientific">Rhizobium leguminosarum bv. trifolii</name>
    <dbReference type="NCBI Taxonomy" id="386"/>
    <lineage>
        <taxon>Bacteria</taxon>
        <taxon>Pseudomonadati</taxon>
        <taxon>Pseudomonadota</taxon>
        <taxon>Alphaproteobacteria</taxon>
        <taxon>Hyphomicrobiales</taxon>
        <taxon>Rhizobiaceae</taxon>
        <taxon>Rhizobium/Agrobacterium group</taxon>
        <taxon>Rhizobium</taxon>
    </lineage>
</organism>
<dbReference type="RefSeq" id="WP_028732885.1">
    <property type="nucleotide sequence ID" value="NZ_CP050085.1"/>
</dbReference>